<dbReference type="EMBL" id="AVOT02026652">
    <property type="protein sequence ID" value="MBW0518455.1"/>
    <property type="molecule type" value="Genomic_DNA"/>
</dbReference>
<keyword evidence="2" id="KW-1185">Reference proteome</keyword>
<evidence type="ECO:0000313" key="1">
    <source>
        <dbReference type="EMBL" id="MBW0518455.1"/>
    </source>
</evidence>
<name>A0A9Q3HXM1_9BASI</name>
<comment type="caution">
    <text evidence="1">The sequence shown here is derived from an EMBL/GenBank/DDBJ whole genome shotgun (WGS) entry which is preliminary data.</text>
</comment>
<sequence>MLAALDLYVLRQTSRACPEAARYSIVSFQPLDIVVICLDQHRDIIDIGVVQGRIVIDATCCHLAKKRMSLSSNCNIPLPSLTFPERPAFKVSMSALATSTFAFGLTRCSSKSFTVANRAAKRFNTCGSVGSGTEFCSISPQSNLI</sequence>
<accession>A0A9Q3HXM1</accession>
<reference evidence="1" key="1">
    <citation type="submission" date="2021-03" db="EMBL/GenBank/DDBJ databases">
        <title>Draft genome sequence of rust myrtle Austropuccinia psidii MF-1, a brazilian biotype.</title>
        <authorList>
            <person name="Quecine M.C."/>
            <person name="Pachon D.M.R."/>
            <person name="Bonatelli M.L."/>
            <person name="Correr F.H."/>
            <person name="Franceschini L.M."/>
            <person name="Leite T.F."/>
            <person name="Margarido G.R.A."/>
            <person name="Almeida C.A."/>
            <person name="Ferrarezi J.A."/>
            <person name="Labate C.A."/>
        </authorList>
    </citation>
    <scope>NUCLEOTIDE SEQUENCE</scope>
    <source>
        <strain evidence="1">MF-1</strain>
    </source>
</reference>
<organism evidence="1 2">
    <name type="scientific">Austropuccinia psidii MF-1</name>
    <dbReference type="NCBI Taxonomy" id="1389203"/>
    <lineage>
        <taxon>Eukaryota</taxon>
        <taxon>Fungi</taxon>
        <taxon>Dikarya</taxon>
        <taxon>Basidiomycota</taxon>
        <taxon>Pucciniomycotina</taxon>
        <taxon>Pucciniomycetes</taxon>
        <taxon>Pucciniales</taxon>
        <taxon>Sphaerophragmiaceae</taxon>
        <taxon>Austropuccinia</taxon>
    </lineage>
</organism>
<dbReference type="Proteomes" id="UP000765509">
    <property type="component" value="Unassembled WGS sequence"/>
</dbReference>
<dbReference type="AlphaFoldDB" id="A0A9Q3HXM1"/>
<evidence type="ECO:0000313" key="2">
    <source>
        <dbReference type="Proteomes" id="UP000765509"/>
    </source>
</evidence>
<protein>
    <submittedName>
        <fullName evidence="1">Uncharacterized protein</fullName>
    </submittedName>
</protein>
<gene>
    <name evidence="1" type="ORF">O181_058170</name>
</gene>
<proteinExistence type="predicted"/>